<dbReference type="KEGG" id="bca:BCE_2478"/>
<reference evidence="1 2" key="1">
    <citation type="journal article" date="2004" name="Nucleic Acids Res.">
        <title>The genome sequence of Bacillus cereus ATCC 10987 reveals metabolic adaptations and a large plasmid related to Bacillus anthracis pXO1.</title>
        <authorList>
            <person name="Rasko D.A."/>
            <person name="Ravel J."/>
            <person name="Okstad O.A."/>
            <person name="Helgason E."/>
            <person name="Cer R.Z."/>
            <person name="Jiang L."/>
            <person name="Shores K.A."/>
            <person name="Fouts D.E."/>
            <person name="Tourasse N.J."/>
            <person name="Angiuoli S.V."/>
            <person name="Kolonay J."/>
            <person name="Nelson W.C."/>
            <person name="Kolsto A.-B."/>
            <person name="Fraser C.M."/>
            <person name="Read T.D."/>
        </authorList>
    </citation>
    <scope>NUCLEOTIDE SEQUENCE [LARGE SCALE GENOMIC DNA]</scope>
    <source>
        <strain evidence="2">ATCC 10987 / NRS 248</strain>
    </source>
</reference>
<proteinExistence type="predicted"/>
<dbReference type="EMBL" id="AE017194">
    <property type="protein sequence ID" value="AAS41395.1"/>
    <property type="molecule type" value="Genomic_DNA"/>
</dbReference>
<dbReference type="HOGENOM" id="CLU_3076398_0_0_9"/>
<dbReference type="AlphaFoldDB" id="Q738B7"/>
<sequence>MLCSFLAPSPQVFAFPFHRYPQKMKIDSYDTVPLRWIYFIELLLHFKILRFR</sequence>
<accession>Q738B7</accession>
<name>Q738B7_BACC1</name>
<protein>
    <submittedName>
        <fullName evidence="1">Uncharacterized protein</fullName>
    </submittedName>
</protein>
<evidence type="ECO:0000313" key="2">
    <source>
        <dbReference type="Proteomes" id="UP000002527"/>
    </source>
</evidence>
<dbReference type="Proteomes" id="UP000002527">
    <property type="component" value="Chromosome"/>
</dbReference>
<evidence type="ECO:0000313" key="1">
    <source>
        <dbReference type="EMBL" id="AAS41395.1"/>
    </source>
</evidence>
<gene>
    <name evidence="1" type="ordered locus">BCE_2478</name>
</gene>
<organism evidence="1 2">
    <name type="scientific">Bacillus cereus (strain ATCC 10987 / NRS 248)</name>
    <dbReference type="NCBI Taxonomy" id="222523"/>
    <lineage>
        <taxon>Bacteria</taxon>
        <taxon>Bacillati</taxon>
        <taxon>Bacillota</taxon>
        <taxon>Bacilli</taxon>
        <taxon>Bacillales</taxon>
        <taxon>Bacillaceae</taxon>
        <taxon>Bacillus</taxon>
        <taxon>Bacillus cereus group</taxon>
    </lineage>
</organism>